<dbReference type="PROSITE" id="PS50104">
    <property type="entry name" value="TIR"/>
    <property type="match status" value="1"/>
</dbReference>
<reference evidence="2 3" key="1">
    <citation type="submission" date="2015-09" db="EMBL/GenBank/DDBJ databases">
        <title>Identification and resolution of microdiversity through metagenomic sequencing of parallel consortia.</title>
        <authorList>
            <person name="Nelson W.C."/>
            <person name="Romine M.F."/>
            <person name="Lindemann S.R."/>
        </authorList>
    </citation>
    <scope>NUCLEOTIDE SEQUENCE [LARGE SCALE GENOMIC DNA]</scope>
    <source>
        <strain evidence="2">Ana</strain>
    </source>
</reference>
<sequence length="472" mass="53025">MANQQFDVFLCHNSEDKPAIKEIAAQLKAQNIKPWLDEWELRPGFEWQDILEDQIGQINSAAIFIGNNGLGPWQKQELKAFLREFNDQNCPIIPVLLNSAPKIPKLPLFLKGKTWVDFRSQSPNPFSQLIWGITGERKAIIDDPIITIPDPTTIKANPITIKPDSITTETKKLEWVGDWFVHVGEGETRTWADCVKYGFISAGQGVRYSGSLKKLEIGSTIYAYMAGLGYVGLGKVIQKAIPIKDFTVGSEKTPLLEVELQAKYPGANSDNLALSEWVVGVKWLKTFPKEQARRFVGAFANQNIACKLTNKATLEFLREEFGWAGDWFVNVGEGNGQRAWEDCVRYEFMSAGQGARFANAIKKLEVGSTVYAYIGGSGYVGFGSVIEKAVLIQEFSVGPQNVPLLEMDLKSDGLHKNSDSVELSEWVVRIKWIKTFPREQAHWFSGAFAHRSAVCKLRERKTLDFLHRKFGE</sequence>
<name>A0A0P7ZUH4_9CYAN</name>
<accession>A0A0P7ZUH4</accession>
<protein>
    <submittedName>
        <fullName evidence="2">TIR domain</fullName>
    </submittedName>
</protein>
<dbReference type="InterPro" id="IPR000157">
    <property type="entry name" value="TIR_dom"/>
</dbReference>
<evidence type="ECO:0000259" key="1">
    <source>
        <dbReference type="PROSITE" id="PS50104"/>
    </source>
</evidence>
<dbReference type="SUPFAM" id="SSF52200">
    <property type="entry name" value="Toll/Interleukin receptor TIR domain"/>
    <property type="match status" value="1"/>
</dbReference>
<organism evidence="2 3">
    <name type="scientific">Phormidesmis priestleyi Ana</name>
    <dbReference type="NCBI Taxonomy" id="1666911"/>
    <lineage>
        <taxon>Bacteria</taxon>
        <taxon>Bacillati</taxon>
        <taxon>Cyanobacteriota</taxon>
        <taxon>Cyanophyceae</taxon>
        <taxon>Leptolyngbyales</taxon>
        <taxon>Leptolyngbyaceae</taxon>
        <taxon>Phormidesmis</taxon>
    </lineage>
</organism>
<gene>
    <name evidence="2" type="ORF">HLUCCA11_16815</name>
</gene>
<dbReference type="STRING" id="1666911.HLUCCA11_16815"/>
<dbReference type="InterPro" id="IPR035897">
    <property type="entry name" value="Toll_tir_struct_dom_sf"/>
</dbReference>
<dbReference type="Gene3D" id="3.40.50.10140">
    <property type="entry name" value="Toll/interleukin-1 receptor homology (TIR) domain"/>
    <property type="match status" value="1"/>
</dbReference>
<proteinExistence type="predicted"/>
<feature type="domain" description="TIR" evidence="1">
    <location>
        <begin position="4"/>
        <end position="122"/>
    </location>
</feature>
<dbReference type="AlphaFoldDB" id="A0A0P7ZUH4"/>
<dbReference type="Proteomes" id="UP000050465">
    <property type="component" value="Unassembled WGS sequence"/>
</dbReference>
<evidence type="ECO:0000313" key="3">
    <source>
        <dbReference type="Proteomes" id="UP000050465"/>
    </source>
</evidence>
<dbReference type="EMBL" id="LJZR01000025">
    <property type="protein sequence ID" value="KPQ33945.1"/>
    <property type="molecule type" value="Genomic_DNA"/>
</dbReference>
<dbReference type="Pfam" id="PF13676">
    <property type="entry name" value="TIR_2"/>
    <property type="match status" value="1"/>
</dbReference>
<dbReference type="GO" id="GO:0007165">
    <property type="term" value="P:signal transduction"/>
    <property type="evidence" value="ECO:0007669"/>
    <property type="project" value="InterPro"/>
</dbReference>
<comment type="caution">
    <text evidence="2">The sequence shown here is derived from an EMBL/GenBank/DDBJ whole genome shotgun (WGS) entry which is preliminary data.</text>
</comment>
<evidence type="ECO:0000313" key="2">
    <source>
        <dbReference type="EMBL" id="KPQ33945.1"/>
    </source>
</evidence>